<organism evidence="1 2">
    <name type="scientific">Breznakibacter xylanolyticus</name>
    <dbReference type="NCBI Taxonomy" id="990"/>
    <lineage>
        <taxon>Bacteria</taxon>
        <taxon>Pseudomonadati</taxon>
        <taxon>Bacteroidota</taxon>
        <taxon>Bacteroidia</taxon>
        <taxon>Marinilabiliales</taxon>
        <taxon>Marinilabiliaceae</taxon>
        <taxon>Breznakibacter</taxon>
    </lineage>
</organism>
<dbReference type="InterPro" id="IPR018841">
    <property type="entry name" value="DUF2442"/>
</dbReference>
<evidence type="ECO:0000313" key="2">
    <source>
        <dbReference type="Proteomes" id="UP000249239"/>
    </source>
</evidence>
<gene>
    <name evidence="1" type="ORF">LX69_00173</name>
</gene>
<name>A0A2W7NKE1_9BACT</name>
<evidence type="ECO:0000313" key="1">
    <source>
        <dbReference type="EMBL" id="PZX20748.1"/>
    </source>
</evidence>
<dbReference type="Gene3D" id="3.30.2020.10">
    <property type="entry name" value="NE0471-like N-terminal domain"/>
    <property type="match status" value="1"/>
</dbReference>
<comment type="caution">
    <text evidence="1">The sequence shown here is derived from an EMBL/GenBank/DDBJ whole genome shotgun (WGS) entry which is preliminary data.</text>
</comment>
<reference evidence="1 2" key="1">
    <citation type="submission" date="2018-06" db="EMBL/GenBank/DDBJ databases">
        <title>Genomic Encyclopedia of Archaeal and Bacterial Type Strains, Phase II (KMG-II): from individual species to whole genera.</title>
        <authorList>
            <person name="Goeker M."/>
        </authorList>
    </citation>
    <scope>NUCLEOTIDE SEQUENCE [LARGE SCALE GENOMIC DNA]</scope>
    <source>
        <strain evidence="1 2">DSM 6779</strain>
    </source>
</reference>
<dbReference type="AlphaFoldDB" id="A0A2W7NKE1"/>
<keyword evidence="2" id="KW-1185">Reference proteome</keyword>
<proteinExistence type="predicted"/>
<accession>A0A2W7NKE1</accession>
<dbReference type="SUPFAM" id="SSF143880">
    <property type="entry name" value="NE0471 N-terminal domain-like"/>
    <property type="match status" value="1"/>
</dbReference>
<dbReference type="InterPro" id="IPR036782">
    <property type="entry name" value="NE0471-like_N"/>
</dbReference>
<dbReference type="EMBL" id="QKZK01000001">
    <property type="protein sequence ID" value="PZX20748.1"/>
    <property type="molecule type" value="Genomic_DNA"/>
</dbReference>
<protein>
    <submittedName>
        <fullName evidence="1">Uncharacterized protein DUF2442</fullName>
    </submittedName>
</protein>
<dbReference type="RefSeq" id="WP_111443899.1">
    <property type="nucleotide sequence ID" value="NZ_QKZK01000001.1"/>
</dbReference>
<dbReference type="Pfam" id="PF10387">
    <property type="entry name" value="DUF2442"/>
    <property type="match status" value="1"/>
</dbReference>
<dbReference type="Proteomes" id="UP000249239">
    <property type="component" value="Unassembled WGS sequence"/>
</dbReference>
<sequence>MILNVINAEYKEGYKVFLTFDNGESVLVDLERIIFEDKRMIFRPLRDVRYFKSFKVRLNTITWDNEADFAPEFLLELGKQQQSMMMDEPISHGG</sequence>